<dbReference type="Proteomes" id="UP000176562">
    <property type="component" value="Chromosome"/>
</dbReference>
<dbReference type="EC" id="2.1.1.170" evidence="6"/>
<keyword evidence="8" id="KW-1185">Reference proteome</keyword>
<dbReference type="NCBIfam" id="TIGR00138">
    <property type="entry name" value="rsmG_gidB"/>
    <property type="match status" value="1"/>
</dbReference>
<keyword evidence="2 6" id="KW-0698">rRNA processing</keyword>
<feature type="binding site" evidence="6">
    <location>
        <position position="71"/>
    </location>
    <ligand>
        <name>S-adenosyl-L-methionine</name>
        <dbReference type="ChEBI" id="CHEBI:59789"/>
    </ligand>
</feature>
<dbReference type="PANTHER" id="PTHR31760">
    <property type="entry name" value="S-ADENOSYL-L-METHIONINE-DEPENDENT METHYLTRANSFERASES SUPERFAMILY PROTEIN"/>
    <property type="match status" value="1"/>
</dbReference>
<feature type="binding site" evidence="6">
    <location>
        <position position="76"/>
    </location>
    <ligand>
        <name>S-adenosyl-L-methionine</name>
        <dbReference type="ChEBI" id="CHEBI:59789"/>
    </ligand>
</feature>
<dbReference type="PIRSF" id="PIRSF003078">
    <property type="entry name" value="GidB"/>
    <property type="match status" value="1"/>
</dbReference>
<feature type="binding site" evidence="6">
    <location>
        <begin position="125"/>
        <end position="126"/>
    </location>
    <ligand>
        <name>S-adenosyl-L-methionine</name>
        <dbReference type="ChEBI" id="CHEBI:59789"/>
    </ligand>
</feature>
<gene>
    <name evidence="6" type="primary">rsmG</name>
    <name evidence="7" type="ORF">LPB142_01095</name>
</gene>
<evidence type="ECO:0000256" key="1">
    <source>
        <dbReference type="ARBA" id="ARBA00022490"/>
    </source>
</evidence>
<dbReference type="InterPro" id="IPR003682">
    <property type="entry name" value="rRNA_ssu_MeTfrase_G"/>
</dbReference>
<dbReference type="KEGG" id="rhp:LPB142_01095"/>
<protein>
    <recommendedName>
        <fullName evidence="6">Ribosomal RNA small subunit methyltransferase G</fullName>
        <ecNumber evidence="6">2.1.1.170</ecNumber>
    </recommendedName>
    <alternativeName>
        <fullName evidence="6">16S rRNA 7-methylguanosine methyltransferase</fullName>
        <shortName evidence="6">16S rRNA m7G methyltransferase</shortName>
    </alternativeName>
</protein>
<evidence type="ECO:0000313" key="7">
    <source>
        <dbReference type="EMBL" id="AOZ70799.1"/>
    </source>
</evidence>
<evidence type="ECO:0000256" key="3">
    <source>
        <dbReference type="ARBA" id="ARBA00022603"/>
    </source>
</evidence>
<evidence type="ECO:0000256" key="6">
    <source>
        <dbReference type="HAMAP-Rule" id="MF_00074"/>
    </source>
</evidence>
<name>A0A1D9MGB1_9RHOB</name>
<comment type="caution">
    <text evidence="6">Lacks conserved residue(s) required for the propagation of feature annotation.</text>
</comment>
<comment type="subcellular location">
    <subcellularLocation>
        <location evidence="6">Cytoplasm</location>
    </subcellularLocation>
</comment>
<feature type="binding site" evidence="6">
    <location>
        <position position="139"/>
    </location>
    <ligand>
        <name>S-adenosyl-L-methionine</name>
        <dbReference type="ChEBI" id="CHEBI:59789"/>
    </ligand>
</feature>
<keyword evidence="1 6" id="KW-0963">Cytoplasm</keyword>
<dbReference type="GO" id="GO:0005829">
    <property type="term" value="C:cytosol"/>
    <property type="evidence" value="ECO:0007669"/>
    <property type="project" value="TreeGrafter"/>
</dbReference>
<evidence type="ECO:0000256" key="2">
    <source>
        <dbReference type="ARBA" id="ARBA00022552"/>
    </source>
</evidence>
<proteinExistence type="inferred from homology"/>
<dbReference type="HAMAP" id="MF_00074">
    <property type="entry name" value="16SrRNA_methyltr_G"/>
    <property type="match status" value="1"/>
</dbReference>
<dbReference type="SUPFAM" id="SSF53335">
    <property type="entry name" value="S-adenosyl-L-methionine-dependent methyltransferases"/>
    <property type="match status" value="1"/>
</dbReference>
<dbReference type="AlphaFoldDB" id="A0A1D9MGB1"/>
<dbReference type="PANTHER" id="PTHR31760:SF0">
    <property type="entry name" value="S-ADENOSYL-L-METHIONINE-DEPENDENT METHYLTRANSFERASES SUPERFAMILY PROTEIN"/>
    <property type="match status" value="1"/>
</dbReference>
<accession>A0A1D9MGB1</accession>
<evidence type="ECO:0000256" key="4">
    <source>
        <dbReference type="ARBA" id="ARBA00022679"/>
    </source>
</evidence>
<dbReference type="Pfam" id="PF02527">
    <property type="entry name" value="GidB"/>
    <property type="match status" value="1"/>
</dbReference>
<keyword evidence="5 6" id="KW-0949">S-adenosyl-L-methionine</keyword>
<comment type="catalytic activity">
    <reaction evidence="6">
        <text>guanosine(527) in 16S rRNA + S-adenosyl-L-methionine = N(7)-methylguanosine(527) in 16S rRNA + S-adenosyl-L-homocysteine</text>
        <dbReference type="Rhea" id="RHEA:42732"/>
        <dbReference type="Rhea" id="RHEA-COMP:10209"/>
        <dbReference type="Rhea" id="RHEA-COMP:10210"/>
        <dbReference type="ChEBI" id="CHEBI:57856"/>
        <dbReference type="ChEBI" id="CHEBI:59789"/>
        <dbReference type="ChEBI" id="CHEBI:74269"/>
        <dbReference type="ChEBI" id="CHEBI:74480"/>
        <dbReference type="EC" id="2.1.1.170"/>
    </reaction>
</comment>
<reference evidence="7 8" key="1">
    <citation type="submission" date="2016-10" db="EMBL/GenBank/DDBJ databases">
        <title>Rhodobacter sp. LPB0142, isolated from sea water.</title>
        <authorList>
            <person name="Kim E."/>
            <person name="Yi H."/>
        </authorList>
    </citation>
    <scope>NUCLEOTIDE SEQUENCE [LARGE SCALE GENOMIC DNA]</scope>
    <source>
        <strain evidence="7 8">LPB0142</strain>
    </source>
</reference>
<comment type="function">
    <text evidence="6">Specifically methylates the N7 position of guanine in position 527 of 16S rRNA.</text>
</comment>
<comment type="similarity">
    <text evidence="6">Belongs to the methyltransferase superfamily. RNA methyltransferase RsmG family.</text>
</comment>
<dbReference type="Gene3D" id="3.40.50.150">
    <property type="entry name" value="Vaccinia Virus protein VP39"/>
    <property type="match status" value="1"/>
</dbReference>
<dbReference type="InterPro" id="IPR029063">
    <property type="entry name" value="SAM-dependent_MTases_sf"/>
</dbReference>
<evidence type="ECO:0000313" key="8">
    <source>
        <dbReference type="Proteomes" id="UP000176562"/>
    </source>
</evidence>
<keyword evidence="4 6" id="KW-0808">Transferase</keyword>
<sequence length="206" mass="22327">MAHDLRLPGLDVSRETIARLEQYEALLKKWNPAINLVSAPTLAQVWDRHFLDSAQIFAIARPKSGLWADLGSGGGFPGLVLAVLAKEFAPDLKLTLVESDHRKSAFLMTVARELGLSVQVIAKRIEAAPALAAEYLSARALASLEALLGFCELHLAPGGTAYFPKGAQWKEELSAAQKIWSFDCKAHPSVTDSEAAILEITGVRRV</sequence>
<evidence type="ECO:0000256" key="5">
    <source>
        <dbReference type="ARBA" id="ARBA00022691"/>
    </source>
</evidence>
<dbReference type="STRING" id="1850250.LPB142_01095"/>
<dbReference type="GO" id="GO:0070043">
    <property type="term" value="F:rRNA (guanine-N7-)-methyltransferase activity"/>
    <property type="evidence" value="ECO:0007669"/>
    <property type="project" value="UniProtKB-UniRule"/>
</dbReference>
<organism evidence="7 8">
    <name type="scientific">Rhodobacter xanthinilyticus</name>
    <dbReference type="NCBI Taxonomy" id="1850250"/>
    <lineage>
        <taxon>Bacteria</taxon>
        <taxon>Pseudomonadati</taxon>
        <taxon>Pseudomonadota</taxon>
        <taxon>Alphaproteobacteria</taxon>
        <taxon>Rhodobacterales</taxon>
        <taxon>Rhodobacter group</taxon>
        <taxon>Rhodobacter</taxon>
    </lineage>
</organism>
<dbReference type="EMBL" id="CP017781">
    <property type="protein sequence ID" value="AOZ70799.1"/>
    <property type="molecule type" value="Genomic_DNA"/>
</dbReference>
<keyword evidence="3 6" id="KW-0489">Methyltransferase</keyword>